<proteinExistence type="predicted"/>
<organism evidence="1">
    <name type="scientific">Rhizophora mucronata</name>
    <name type="common">Asiatic mangrove</name>
    <dbReference type="NCBI Taxonomy" id="61149"/>
    <lineage>
        <taxon>Eukaryota</taxon>
        <taxon>Viridiplantae</taxon>
        <taxon>Streptophyta</taxon>
        <taxon>Embryophyta</taxon>
        <taxon>Tracheophyta</taxon>
        <taxon>Spermatophyta</taxon>
        <taxon>Magnoliopsida</taxon>
        <taxon>eudicotyledons</taxon>
        <taxon>Gunneridae</taxon>
        <taxon>Pentapetalae</taxon>
        <taxon>rosids</taxon>
        <taxon>fabids</taxon>
        <taxon>Malpighiales</taxon>
        <taxon>Rhizophoraceae</taxon>
        <taxon>Rhizophora</taxon>
    </lineage>
</organism>
<protein>
    <submittedName>
        <fullName evidence="1">Uncharacterized protein</fullName>
    </submittedName>
</protein>
<dbReference type="AlphaFoldDB" id="A0A2P2R164"/>
<dbReference type="EMBL" id="GGEC01092417">
    <property type="protein sequence ID" value="MBX72901.1"/>
    <property type="molecule type" value="Transcribed_RNA"/>
</dbReference>
<evidence type="ECO:0000313" key="1">
    <source>
        <dbReference type="EMBL" id="MBX72901.1"/>
    </source>
</evidence>
<name>A0A2P2R164_RHIMU</name>
<accession>A0A2P2R164</accession>
<sequence>MNMQDIWDFKFQHVAAIASLSSSVLLLPLMYAVEFEFNGAVLDDEGVDKTDVGKLKL</sequence>
<reference evidence="1" key="1">
    <citation type="submission" date="2018-02" db="EMBL/GenBank/DDBJ databases">
        <title>Rhizophora mucronata_Transcriptome.</title>
        <authorList>
            <person name="Meera S.P."/>
            <person name="Sreeshan A."/>
            <person name="Augustine A."/>
        </authorList>
    </citation>
    <scope>NUCLEOTIDE SEQUENCE</scope>
    <source>
        <tissue evidence="1">Leaf</tissue>
    </source>
</reference>